<accession>A0A2P2IJA7</accession>
<reference evidence="1" key="1">
    <citation type="submission" date="2018-02" db="EMBL/GenBank/DDBJ databases">
        <title>Rhizophora mucronata_Transcriptome.</title>
        <authorList>
            <person name="Meera S.P."/>
            <person name="Sreeshan A."/>
            <person name="Augustine A."/>
        </authorList>
    </citation>
    <scope>NUCLEOTIDE SEQUENCE</scope>
    <source>
        <tissue evidence="1">Leaf</tissue>
    </source>
</reference>
<dbReference type="EMBL" id="GGEC01000833">
    <property type="protein sequence ID" value="MBW81316.1"/>
    <property type="molecule type" value="Transcribed_RNA"/>
</dbReference>
<dbReference type="AlphaFoldDB" id="A0A2P2IJA7"/>
<name>A0A2P2IJA7_RHIMU</name>
<protein>
    <submittedName>
        <fullName evidence="1">Uncharacterized protein</fullName>
    </submittedName>
</protein>
<evidence type="ECO:0000313" key="1">
    <source>
        <dbReference type="EMBL" id="MBW81316.1"/>
    </source>
</evidence>
<sequence length="24" mass="2766">MVFVDVAFEMSVFRAGSELFGKWI</sequence>
<proteinExistence type="predicted"/>
<organism evidence="1">
    <name type="scientific">Rhizophora mucronata</name>
    <name type="common">Asiatic mangrove</name>
    <dbReference type="NCBI Taxonomy" id="61149"/>
    <lineage>
        <taxon>Eukaryota</taxon>
        <taxon>Viridiplantae</taxon>
        <taxon>Streptophyta</taxon>
        <taxon>Embryophyta</taxon>
        <taxon>Tracheophyta</taxon>
        <taxon>Spermatophyta</taxon>
        <taxon>Magnoliopsida</taxon>
        <taxon>eudicotyledons</taxon>
        <taxon>Gunneridae</taxon>
        <taxon>Pentapetalae</taxon>
        <taxon>rosids</taxon>
        <taxon>fabids</taxon>
        <taxon>Malpighiales</taxon>
        <taxon>Rhizophoraceae</taxon>
        <taxon>Rhizophora</taxon>
    </lineage>
</organism>